<gene>
    <name evidence="2" type="ORF">ELE36_13175</name>
</gene>
<dbReference type="InterPro" id="IPR058068">
    <property type="entry name" value="LIC_13387-like"/>
</dbReference>
<dbReference type="OrthoDB" id="960254at2"/>
<feature type="transmembrane region" description="Helical" evidence="1">
    <location>
        <begin position="92"/>
        <end position="110"/>
    </location>
</feature>
<proteinExistence type="predicted"/>
<organism evidence="2 3">
    <name type="scientific">Pseudolysobacter antarcticus</name>
    <dbReference type="NCBI Taxonomy" id="2511995"/>
    <lineage>
        <taxon>Bacteria</taxon>
        <taxon>Pseudomonadati</taxon>
        <taxon>Pseudomonadota</taxon>
        <taxon>Gammaproteobacteria</taxon>
        <taxon>Lysobacterales</taxon>
        <taxon>Rhodanobacteraceae</taxon>
        <taxon>Pseudolysobacter</taxon>
    </lineage>
</organism>
<dbReference type="NCBIfam" id="NF047765">
    <property type="entry name" value="LIC_13387_fam"/>
    <property type="match status" value="1"/>
</dbReference>
<dbReference type="AlphaFoldDB" id="A0A411HQB3"/>
<accession>A0A411HQB3</accession>
<reference evidence="2 3" key="1">
    <citation type="submission" date="2019-01" db="EMBL/GenBank/DDBJ databases">
        <title>Pseudolysobacter antarctica gen. nov., sp. nov., isolated from Fildes Peninsula, Antarctica.</title>
        <authorList>
            <person name="Wei Z."/>
            <person name="Peng F."/>
        </authorList>
    </citation>
    <scope>NUCLEOTIDE SEQUENCE [LARGE SCALE GENOMIC DNA]</scope>
    <source>
        <strain evidence="2 3">AQ6-296</strain>
    </source>
</reference>
<name>A0A411HQB3_9GAMM</name>
<dbReference type="EMBL" id="CP035704">
    <property type="protein sequence ID" value="QBB72691.1"/>
    <property type="molecule type" value="Genomic_DNA"/>
</dbReference>
<keyword evidence="3" id="KW-1185">Reference proteome</keyword>
<feature type="transmembrane region" description="Helical" evidence="1">
    <location>
        <begin position="116"/>
        <end position="136"/>
    </location>
</feature>
<dbReference type="Proteomes" id="UP000291562">
    <property type="component" value="Chromosome"/>
</dbReference>
<sequence length="137" mass="15180">MLASLLIAASAAIILLLGIVHLAYTFFGTRLHPRDANLIVQMQAVTLTLTRQTTIWRAWIGFNASHSFGAISFGLIYGFLALAHADLLLRSPFLLVLGMLLLTGYMTLAWCYWFSIPFRGIVLSTLLYIAALITLCF</sequence>
<keyword evidence="1" id="KW-0472">Membrane</keyword>
<evidence type="ECO:0000313" key="2">
    <source>
        <dbReference type="EMBL" id="QBB72691.1"/>
    </source>
</evidence>
<keyword evidence="1" id="KW-0812">Transmembrane</keyword>
<evidence type="ECO:0000313" key="3">
    <source>
        <dbReference type="Proteomes" id="UP000291562"/>
    </source>
</evidence>
<evidence type="ECO:0000256" key="1">
    <source>
        <dbReference type="SAM" id="Phobius"/>
    </source>
</evidence>
<evidence type="ECO:0008006" key="4">
    <source>
        <dbReference type="Google" id="ProtNLM"/>
    </source>
</evidence>
<dbReference type="KEGG" id="xbc:ELE36_13175"/>
<protein>
    <recommendedName>
        <fullName evidence="4">DUF1304 domain-containing protein</fullName>
    </recommendedName>
</protein>
<feature type="transmembrane region" description="Helical" evidence="1">
    <location>
        <begin position="58"/>
        <end position="80"/>
    </location>
</feature>
<keyword evidence="1" id="KW-1133">Transmembrane helix</keyword>